<evidence type="ECO:0000313" key="14">
    <source>
        <dbReference type="Proteomes" id="UP000437068"/>
    </source>
</evidence>
<feature type="transmembrane region" description="Helical" evidence="2">
    <location>
        <begin position="221"/>
        <end position="241"/>
    </location>
</feature>
<accession>A0A6A3KX47</accession>
<evidence type="ECO:0000313" key="12">
    <source>
        <dbReference type="Proteomes" id="UP000429523"/>
    </source>
</evidence>
<evidence type="ECO:0000313" key="4">
    <source>
        <dbReference type="EMBL" id="KAE9011986.1"/>
    </source>
</evidence>
<evidence type="ECO:0000313" key="5">
    <source>
        <dbReference type="EMBL" id="KAE9114124.1"/>
    </source>
</evidence>
<feature type="transmembrane region" description="Helical" evidence="2">
    <location>
        <begin position="99"/>
        <end position="121"/>
    </location>
</feature>
<dbReference type="EMBL" id="QXGE01000461">
    <property type="protein sequence ID" value="KAE9311818.1"/>
    <property type="molecule type" value="Genomic_DNA"/>
</dbReference>
<dbReference type="Proteomes" id="UP000429523">
    <property type="component" value="Unassembled WGS sequence"/>
</dbReference>
<reference evidence="18 19" key="1">
    <citation type="submission" date="2018-09" db="EMBL/GenBank/DDBJ databases">
        <title>Genomic investigation of the strawberry pathogen Phytophthora fragariae indicates pathogenicity is determined by transcriptional variation in three key races.</title>
        <authorList>
            <person name="Adams T.M."/>
            <person name="Armitage A.D."/>
            <person name="Sobczyk M.K."/>
            <person name="Bates H.J."/>
            <person name="Dunwell J.M."/>
            <person name="Nellist C.F."/>
            <person name="Harrison R.J."/>
        </authorList>
    </citation>
    <scope>NUCLEOTIDE SEQUENCE [LARGE SCALE GENOMIC DNA]</scope>
    <source>
        <strain evidence="11 14">A4</strain>
        <strain evidence="10 15">BC-1</strain>
        <strain evidence="9 19">BC-23</strain>
        <strain evidence="8 13">NOV-27</strain>
        <strain evidence="7 16">NOV-5</strain>
        <strain evidence="5 17">NOV-71</strain>
        <strain evidence="3 12">NOV-9</strain>
        <strain evidence="6 20">ONT-3</strain>
        <strain evidence="4 18">SCRP245</strain>
    </source>
</reference>
<dbReference type="Proteomes" id="UP000440367">
    <property type="component" value="Unassembled WGS sequence"/>
</dbReference>
<evidence type="ECO:0000313" key="13">
    <source>
        <dbReference type="Proteomes" id="UP000433483"/>
    </source>
</evidence>
<proteinExistence type="predicted"/>
<evidence type="ECO:0000256" key="2">
    <source>
        <dbReference type="SAM" id="Phobius"/>
    </source>
</evidence>
<dbReference type="EMBL" id="QXFW01000445">
    <property type="protein sequence ID" value="KAE9011986.1"/>
    <property type="molecule type" value="Genomic_DNA"/>
</dbReference>
<dbReference type="Proteomes" id="UP000441208">
    <property type="component" value="Unassembled WGS sequence"/>
</dbReference>
<evidence type="ECO:0000313" key="17">
    <source>
        <dbReference type="Proteomes" id="UP000441208"/>
    </source>
</evidence>
<dbReference type="OrthoDB" id="125651at2759"/>
<dbReference type="EMBL" id="QXGA01000465">
    <property type="protein sequence ID" value="KAE9145528.1"/>
    <property type="molecule type" value="Genomic_DNA"/>
</dbReference>
<dbReference type="Proteomes" id="UP000476176">
    <property type="component" value="Unassembled WGS sequence"/>
</dbReference>
<dbReference type="AlphaFoldDB" id="A0A6A3KX47"/>
<evidence type="ECO:0000313" key="16">
    <source>
        <dbReference type="Proteomes" id="UP000440732"/>
    </source>
</evidence>
<feature type="transmembrane region" description="Helical" evidence="2">
    <location>
        <begin position="72"/>
        <end position="93"/>
    </location>
</feature>
<evidence type="ECO:0000313" key="18">
    <source>
        <dbReference type="Proteomes" id="UP000460718"/>
    </source>
</evidence>
<dbReference type="Proteomes" id="UP000433483">
    <property type="component" value="Unassembled WGS sequence"/>
</dbReference>
<dbReference type="EMBL" id="QXGB01000486">
    <property type="protein sequence ID" value="KAE9213194.1"/>
    <property type="molecule type" value="Genomic_DNA"/>
</dbReference>
<evidence type="ECO:0000313" key="6">
    <source>
        <dbReference type="EMBL" id="KAE9114496.1"/>
    </source>
</evidence>
<evidence type="ECO:0000313" key="20">
    <source>
        <dbReference type="Proteomes" id="UP000488956"/>
    </source>
</evidence>
<comment type="caution">
    <text evidence="4">The sequence shown here is derived from an EMBL/GenBank/DDBJ whole genome shotgun (WGS) entry which is preliminary data.</text>
</comment>
<dbReference type="EMBL" id="QXGD01000102">
    <property type="protein sequence ID" value="KAE9252958.1"/>
    <property type="molecule type" value="Genomic_DNA"/>
</dbReference>
<feature type="compositionally biased region" description="Pro residues" evidence="1">
    <location>
        <begin position="47"/>
        <end position="58"/>
    </location>
</feature>
<protein>
    <recommendedName>
        <fullName evidence="21">Sensor domain-containing protein</fullName>
    </recommendedName>
</protein>
<dbReference type="EMBL" id="QXFX01000469">
    <property type="protein sequence ID" value="KAE9114496.1"/>
    <property type="molecule type" value="Genomic_DNA"/>
</dbReference>
<dbReference type="Proteomes" id="UP000440732">
    <property type="component" value="Unassembled WGS sequence"/>
</dbReference>
<keyword evidence="2" id="KW-1133">Transmembrane helix</keyword>
<name>A0A6A3KX47_9STRA</name>
<sequence length="291" mass="31051">MKSPAGDVIYHRYPSGDFDSAEKPIPVAVAVDANDTDDDEASVRPSCSPPAPPAPSPPDRCQSFWGRLGRLLAFHTLNAFLGIGGAILVLVLVPLSVGLVPLFGVGVVLFQLSAAVVEVLARTDIRLANMVSKQEPKLRKAYGIQSGLSTNNGCSNCCQRLVFLSPKMLLVMLYFATLKLVVGTLSLIAIGWGLVLPVEALTSAGRADAIGWVHYQDHPDAYVGVVVGCWVLGVVCIAFVAKPSVALTTWTCSEREDAAELRTPRADQEVAGEMETIVIRTPTSEAKPALW</sequence>
<dbReference type="EMBL" id="QXFZ01000497">
    <property type="protein sequence ID" value="KAE9114124.1"/>
    <property type="molecule type" value="Genomic_DNA"/>
</dbReference>
<keyword evidence="2" id="KW-0472">Membrane</keyword>
<evidence type="ECO:0000313" key="10">
    <source>
        <dbReference type="EMBL" id="KAE9252958.1"/>
    </source>
</evidence>
<dbReference type="Proteomes" id="UP000437068">
    <property type="component" value="Unassembled WGS sequence"/>
</dbReference>
<feature type="transmembrane region" description="Helical" evidence="2">
    <location>
        <begin position="169"/>
        <end position="195"/>
    </location>
</feature>
<evidence type="ECO:0000313" key="3">
    <source>
        <dbReference type="EMBL" id="KAE8938605.1"/>
    </source>
</evidence>
<evidence type="ECO:0000313" key="19">
    <source>
        <dbReference type="Proteomes" id="UP000476176"/>
    </source>
</evidence>
<evidence type="ECO:0000256" key="1">
    <source>
        <dbReference type="SAM" id="MobiDB-lite"/>
    </source>
</evidence>
<feature type="region of interest" description="Disordered" evidence="1">
    <location>
        <begin position="35"/>
        <end position="59"/>
    </location>
</feature>
<evidence type="ECO:0000313" key="8">
    <source>
        <dbReference type="EMBL" id="KAE9213194.1"/>
    </source>
</evidence>
<evidence type="ECO:0000313" key="15">
    <source>
        <dbReference type="Proteomes" id="UP000440367"/>
    </source>
</evidence>
<evidence type="ECO:0000313" key="7">
    <source>
        <dbReference type="EMBL" id="KAE9145528.1"/>
    </source>
</evidence>
<dbReference type="EMBL" id="QXGC01000445">
    <property type="protein sequence ID" value="KAE9235123.1"/>
    <property type="molecule type" value="Genomic_DNA"/>
</dbReference>
<evidence type="ECO:0000313" key="9">
    <source>
        <dbReference type="EMBL" id="KAE9235123.1"/>
    </source>
</evidence>
<dbReference type="EMBL" id="QXGF01000547">
    <property type="protein sequence ID" value="KAE8938605.1"/>
    <property type="molecule type" value="Genomic_DNA"/>
</dbReference>
<evidence type="ECO:0000313" key="11">
    <source>
        <dbReference type="EMBL" id="KAE9311818.1"/>
    </source>
</evidence>
<organism evidence="4 18">
    <name type="scientific">Phytophthora fragariae</name>
    <dbReference type="NCBI Taxonomy" id="53985"/>
    <lineage>
        <taxon>Eukaryota</taxon>
        <taxon>Sar</taxon>
        <taxon>Stramenopiles</taxon>
        <taxon>Oomycota</taxon>
        <taxon>Peronosporomycetes</taxon>
        <taxon>Peronosporales</taxon>
        <taxon>Peronosporaceae</taxon>
        <taxon>Phytophthora</taxon>
    </lineage>
</organism>
<keyword evidence="13" id="KW-1185">Reference proteome</keyword>
<evidence type="ECO:0008006" key="21">
    <source>
        <dbReference type="Google" id="ProtNLM"/>
    </source>
</evidence>
<keyword evidence="2" id="KW-0812">Transmembrane</keyword>
<dbReference type="Proteomes" id="UP000488956">
    <property type="component" value="Unassembled WGS sequence"/>
</dbReference>
<gene>
    <name evidence="11" type="ORF">PF001_g9540</name>
    <name evidence="10" type="ORF">PF002_g3573</name>
    <name evidence="9" type="ORF">PF004_g9185</name>
    <name evidence="8" type="ORF">PF005_g10298</name>
    <name evidence="7" type="ORF">PF006_g9626</name>
    <name evidence="5" type="ORF">PF007_g10499</name>
    <name evidence="3" type="ORF">PF009_g11520</name>
    <name evidence="6" type="ORF">PF010_g9678</name>
    <name evidence="4" type="ORF">PF011_g9126</name>
</gene>
<dbReference type="Proteomes" id="UP000460718">
    <property type="component" value="Unassembled WGS sequence"/>
</dbReference>